<keyword evidence="1" id="KW-1133">Transmembrane helix</keyword>
<feature type="domain" description="DUF6199" evidence="2">
    <location>
        <begin position="17"/>
        <end position="80"/>
    </location>
</feature>
<proteinExistence type="predicted"/>
<dbReference type="Proteomes" id="UP001553148">
    <property type="component" value="Unassembled WGS sequence"/>
</dbReference>
<keyword evidence="1" id="KW-0812">Transmembrane</keyword>
<evidence type="ECO:0000313" key="3">
    <source>
        <dbReference type="EMBL" id="MEV8465106.1"/>
    </source>
</evidence>
<gene>
    <name evidence="3" type="ORF">AB0470_36890</name>
</gene>
<evidence type="ECO:0000259" key="2">
    <source>
        <dbReference type="Pfam" id="PF19701"/>
    </source>
</evidence>
<dbReference type="InterPro" id="IPR045679">
    <property type="entry name" value="DUF6199"/>
</dbReference>
<feature type="transmembrane region" description="Helical" evidence="1">
    <location>
        <begin position="12"/>
        <end position="30"/>
    </location>
</feature>
<dbReference type="RefSeq" id="WP_366504590.1">
    <property type="nucleotide sequence ID" value="NZ_JBFAUJ010000033.1"/>
</dbReference>
<organism evidence="3 4">
    <name type="scientific">Streptomyces griseosporeus</name>
    <dbReference type="NCBI Taxonomy" id="1910"/>
    <lineage>
        <taxon>Bacteria</taxon>
        <taxon>Bacillati</taxon>
        <taxon>Actinomycetota</taxon>
        <taxon>Actinomycetes</taxon>
        <taxon>Kitasatosporales</taxon>
        <taxon>Streptomycetaceae</taxon>
        <taxon>Streptomyces</taxon>
    </lineage>
</organism>
<reference evidence="3 4" key="1">
    <citation type="submission" date="2024-06" db="EMBL/GenBank/DDBJ databases">
        <title>The Natural Products Discovery Center: Release of the First 8490 Sequenced Strains for Exploring Actinobacteria Biosynthetic Diversity.</title>
        <authorList>
            <person name="Kalkreuter E."/>
            <person name="Kautsar S.A."/>
            <person name="Yang D."/>
            <person name="Bader C.D."/>
            <person name="Teijaro C.N."/>
            <person name="Fluegel L."/>
            <person name="Davis C.M."/>
            <person name="Simpson J.R."/>
            <person name="Lauterbach L."/>
            <person name="Steele A.D."/>
            <person name="Gui C."/>
            <person name="Meng S."/>
            <person name="Li G."/>
            <person name="Viehrig K."/>
            <person name="Ye F."/>
            <person name="Su P."/>
            <person name="Kiefer A.F."/>
            <person name="Nichols A."/>
            <person name="Cepeda A.J."/>
            <person name="Yan W."/>
            <person name="Fan B."/>
            <person name="Jiang Y."/>
            <person name="Adhikari A."/>
            <person name="Zheng C.-J."/>
            <person name="Schuster L."/>
            <person name="Cowan T.M."/>
            <person name="Smanski M.J."/>
            <person name="Chevrette M.G."/>
            <person name="De Carvalho L.P.S."/>
            <person name="Shen B."/>
        </authorList>
    </citation>
    <scope>NUCLEOTIDE SEQUENCE [LARGE SCALE GENOMIC DNA]</scope>
    <source>
        <strain evidence="3 4">NPDC052360</strain>
    </source>
</reference>
<protein>
    <submittedName>
        <fullName evidence="3">DUF6199 family natural product biosynthesis protein</fullName>
    </submittedName>
</protein>
<name>A0ABV3L0K4_STRGS</name>
<evidence type="ECO:0000256" key="1">
    <source>
        <dbReference type="SAM" id="Phobius"/>
    </source>
</evidence>
<dbReference type="Pfam" id="PF19701">
    <property type="entry name" value="DUF6199"/>
    <property type="match status" value="1"/>
</dbReference>
<dbReference type="EMBL" id="JBFAUJ010000033">
    <property type="protein sequence ID" value="MEV8465106.1"/>
    <property type="molecule type" value="Genomic_DNA"/>
</dbReference>
<comment type="caution">
    <text evidence="3">The sequence shown here is derived from an EMBL/GenBank/DDBJ whole genome shotgun (WGS) entry which is preliminary data.</text>
</comment>
<feature type="transmembrane region" description="Helical" evidence="1">
    <location>
        <begin position="61"/>
        <end position="79"/>
    </location>
</feature>
<keyword evidence="1" id="KW-0472">Membrane</keyword>
<sequence>MQATSEGGGPNPALIAFLCLFLIMGLVQVIRPQLLWRVNSRMQRGWVKDPEGTEPTGKGYAMQRVTGVIFLAVATWMLVQQV</sequence>
<keyword evidence="4" id="KW-1185">Reference proteome</keyword>
<evidence type="ECO:0000313" key="4">
    <source>
        <dbReference type="Proteomes" id="UP001553148"/>
    </source>
</evidence>
<accession>A0ABV3L0K4</accession>